<keyword evidence="4" id="KW-1185">Reference proteome</keyword>
<accession>A0AAE1FVV6</accession>
<feature type="domain" description="Tc1-like transposase DDE" evidence="2">
    <location>
        <begin position="195"/>
        <end position="323"/>
    </location>
</feature>
<sequence length="395" mass="45562">MSVSRVRDIVNTTTTSSPSTPVPPPPPTLAAFDNFTVGAIRRHIHIKFFEKQHFTLRVIAADLKTAGIILEDTSDTTVWRIMHTMGFQYRLSQRKMYVRRESMDVVCRRIGALRALQRHREEGRKVVYVDETWFTTRMGHSREWVDTTQAPFNTTYSRQLPPGEGERFVVVAAGTDEGFVDGSYLCYPAKTNQGDYHGEMNGELFMRWLTTQLLPSLPEPSVLVLDNAPYNSQLTEESRCPTTATRKADLIRWLEQHNISIPPAATRPELLFLCQQNRPQPQYKIDNTIRMWGHDVIRLPPGHPELNAIEQVWGFMKRYVRSTLQRFTRTELRATLDGARQLAHKDVWAGAVQHSRKYEEEYWKTDNIHESVEPIIINIASDDEDDDIFLDSDCE</sequence>
<proteinExistence type="predicted"/>
<dbReference type="InterPro" id="IPR038717">
    <property type="entry name" value="Tc1-like_DDE_dom"/>
</dbReference>
<protein>
    <recommendedName>
        <fullName evidence="2">Tc1-like transposase DDE domain-containing protein</fullName>
    </recommendedName>
</protein>
<dbReference type="PANTHER" id="PTHR33939:SF1">
    <property type="entry name" value="DUF4371 DOMAIN-CONTAINING PROTEIN"/>
    <property type="match status" value="1"/>
</dbReference>
<dbReference type="GO" id="GO:0003676">
    <property type="term" value="F:nucleic acid binding"/>
    <property type="evidence" value="ECO:0007669"/>
    <property type="project" value="InterPro"/>
</dbReference>
<evidence type="ECO:0000313" key="4">
    <source>
        <dbReference type="Proteomes" id="UP001286313"/>
    </source>
</evidence>
<reference evidence="3" key="1">
    <citation type="submission" date="2023-10" db="EMBL/GenBank/DDBJ databases">
        <title>Genome assemblies of two species of porcelain crab, Petrolisthes cinctipes and Petrolisthes manimaculis (Anomura: Porcellanidae).</title>
        <authorList>
            <person name="Angst P."/>
        </authorList>
    </citation>
    <scope>NUCLEOTIDE SEQUENCE</scope>
    <source>
        <strain evidence="3">PB745_01</strain>
        <tissue evidence="3">Gill</tissue>
    </source>
</reference>
<dbReference type="EMBL" id="JAWQEG010001284">
    <property type="protein sequence ID" value="KAK3880819.1"/>
    <property type="molecule type" value="Genomic_DNA"/>
</dbReference>
<feature type="region of interest" description="Disordered" evidence="1">
    <location>
        <begin position="1"/>
        <end position="26"/>
    </location>
</feature>
<dbReference type="PANTHER" id="PTHR33939">
    <property type="entry name" value="PROTEIN CBG22215"/>
    <property type="match status" value="1"/>
</dbReference>
<gene>
    <name evidence="3" type="ORF">Pcinc_014706</name>
</gene>
<name>A0AAE1FVV6_PETCI</name>
<organism evidence="3 4">
    <name type="scientific">Petrolisthes cinctipes</name>
    <name type="common">Flat porcelain crab</name>
    <dbReference type="NCBI Taxonomy" id="88211"/>
    <lineage>
        <taxon>Eukaryota</taxon>
        <taxon>Metazoa</taxon>
        <taxon>Ecdysozoa</taxon>
        <taxon>Arthropoda</taxon>
        <taxon>Crustacea</taxon>
        <taxon>Multicrustacea</taxon>
        <taxon>Malacostraca</taxon>
        <taxon>Eumalacostraca</taxon>
        <taxon>Eucarida</taxon>
        <taxon>Decapoda</taxon>
        <taxon>Pleocyemata</taxon>
        <taxon>Anomura</taxon>
        <taxon>Galatheoidea</taxon>
        <taxon>Porcellanidae</taxon>
        <taxon>Petrolisthes</taxon>
    </lineage>
</organism>
<dbReference type="AlphaFoldDB" id="A0AAE1FVV6"/>
<evidence type="ECO:0000256" key="1">
    <source>
        <dbReference type="SAM" id="MobiDB-lite"/>
    </source>
</evidence>
<dbReference type="InterPro" id="IPR036397">
    <property type="entry name" value="RNaseH_sf"/>
</dbReference>
<dbReference type="Gene3D" id="3.30.420.10">
    <property type="entry name" value="Ribonuclease H-like superfamily/Ribonuclease H"/>
    <property type="match status" value="1"/>
</dbReference>
<evidence type="ECO:0000313" key="3">
    <source>
        <dbReference type="EMBL" id="KAK3880819.1"/>
    </source>
</evidence>
<dbReference type="Proteomes" id="UP001286313">
    <property type="component" value="Unassembled WGS sequence"/>
</dbReference>
<comment type="caution">
    <text evidence="3">The sequence shown here is derived from an EMBL/GenBank/DDBJ whole genome shotgun (WGS) entry which is preliminary data.</text>
</comment>
<evidence type="ECO:0000259" key="2">
    <source>
        <dbReference type="Pfam" id="PF13358"/>
    </source>
</evidence>
<dbReference type="Pfam" id="PF13358">
    <property type="entry name" value="DDE_3"/>
    <property type="match status" value="1"/>
</dbReference>